<sequence>MKTIILARVSTQEQKEAGNSLPAQQARLRTYIDRTPRLQLDKEFIFDESAYKEHRKEFEKVIKYIGGHKEVVAFCCDKVDRLTRDFLVGLPDLERLRREGKIELHFPSDNLVLHRDSPATDLFHFNIAVSLAQYYSNAISDNTKRAFETKRRNGEWAGKPRIGYINIDLENGKKDIVPDPERGHLIQKLFELYATGSYSITLLWENRPKQHRAYFARHFLLRDGLFKKARVIPAPLSSAYYERTF</sequence>
<reference evidence="4 5" key="1">
    <citation type="journal article" date="2015" name="Nature">
        <title>rRNA introns, odd ribosomes, and small enigmatic genomes across a large radiation of phyla.</title>
        <authorList>
            <person name="Brown C.T."/>
            <person name="Hug L.A."/>
            <person name="Thomas B.C."/>
            <person name="Sharon I."/>
            <person name="Castelle C.J."/>
            <person name="Singh A."/>
            <person name="Wilkins M.J."/>
            <person name="Williams K.H."/>
            <person name="Banfield J.F."/>
        </authorList>
    </citation>
    <scope>NUCLEOTIDE SEQUENCE [LARGE SCALE GENOMIC DNA]</scope>
</reference>
<gene>
    <name evidence="4" type="ORF">UV10_C0017G0003</name>
</gene>
<name>A0A0G0ZAA0_9BACT</name>
<dbReference type="InterPro" id="IPR050639">
    <property type="entry name" value="SSR_resolvase"/>
</dbReference>
<dbReference type="EMBL" id="LCDE01000017">
    <property type="protein sequence ID" value="KKS45637.1"/>
    <property type="molecule type" value="Genomic_DNA"/>
</dbReference>
<evidence type="ECO:0000256" key="2">
    <source>
        <dbReference type="ARBA" id="ARBA00023172"/>
    </source>
</evidence>
<comment type="caution">
    <text evidence="4">The sequence shown here is derived from an EMBL/GenBank/DDBJ whole genome shotgun (WGS) entry which is preliminary data.</text>
</comment>
<protein>
    <submittedName>
        <fullName evidence="4">Cassette chromosome recombinase B</fullName>
    </submittedName>
</protein>
<dbReference type="InterPro" id="IPR006119">
    <property type="entry name" value="Resolv_N"/>
</dbReference>
<evidence type="ECO:0000259" key="3">
    <source>
        <dbReference type="PROSITE" id="PS51736"/>
    </source>
</evidence>
<dbReference type="SMART" id="SM00857">
    <property type="entry name" value="Resolvase"/>
    <property type="match status" value="1"/>
</dbReference>
<feature type="domain" description="Resolvase/invertase-type recombinase catalytic" evidence="3">
    <location>
        <begin position="2"/>
        <end position="154"/>
    </location>
</feature>
<proteinExistence type="predicted"/>
<keyword evidence="1" id="KW-0238">DNA-binding</keyword>
<evidence type="ECO:0000256" key="1">
    <source>
        <dbReference type="ARBA" id="ARBA00023125"/>
    </source>
</evidence>
<dbReference type="PROSITE" id="PS51736">
    <property type="entry name" value="RECOMBINASES_3"/>
    <property type="match status" value="1"/>
</dbReference>
<dbReference type="Pfam" id="PF00239">
    <property type="entry name" value="Resolvase"/>
    <property type="match status" value="1"/>
</dbReference>
<dbReference type="Proteomes" id="UP000034951">
    <property type="component" value="Unassembled WGS sequence"/>
</dbReference>
<dbReference type="AlphaFoldDB" id="A0A0G0ZAA0"/>
<evidence type="ECO:0000313" key="4">
    <source>
        <dbReference type="EMBL" id="KKS45637.1"/>
    </source>
</evidence>
<dbReference type="PANTHER" id="PTHR30461:SF2">
    <property type="entry name" value="SERINE RECOMBINASE PINE-RELATED"/>
    <property type="match status" value="1"/>
</dbReference>
<dbReference type="PANTHER" id="PTHR30461">
    <property type="entry name" value="DNA-INVERTASE FROM LAMBDOID PROPHAGE"/>
    <property type="match status" value="1"/>
</dbReference>
<dbReference type="Gene3D" id="3.40.50.1390">
    <property type="entry name" value="Resolvase, N-terminal catalytic domain"/>
    <property type="match status" value="1"/>
</dbReference>
<evidence type="ECO:0000313" key="5">
    <source>
        <dbReference type="Proteomes" id="UP000034951"/>
    </source>
</evidence>
<keyword evidence="2" id="KW-0233">DNA recombination</keyword>
<accession>A0A0G0ZAA0</accession>
<dbReference type="GO" id="GO:0000150">
    <property type="term" value="F:DNA strand exchange activity"/>
    <property type="evidence" value="ECO:0007669"/>
    <property type="project" value="InterPro"/>
</dbReference>
<dbReference type="InterPro" id="IPR036162">
    <property type="entry name" value="Resolvase-like_N_sf"/>
</dbReference>
<dbReference type="SUPFAM" id="SSF53041">
    <property type="entry name" value="Resolvase-like"/>
    <property type="match status" value="1"/>
</dbReference>
<dbReference type="CDD" id="cd00338">
    <property type="entry name" value="Ser_Recombinase"/>
    <property type="match status" value="1"/>
</dbReference>
<dbReference type="GO" id="GO:0003677">
    <property type="term" value="F:DNA binding"/>
    <property type="evidence" value="ECO:0007669"/>
    <property type="project" value="UniProtKB-KW"/>
</dbReference>
<organism evidence="4 5">
    <name type="scientific">Candidatus Azambacteria bacterium GW2011_GWA1_42_19</name>
    <dbReference type="NCBI Taxonomy" id="1618609"/>
    <lineage>
        <taxon>Bacteria</taxon>
        <taxon>Candidatus Azamiibacteriota</taxon>
    </lineage>
</organism>